<evidence type="ECO:0000313" key="2">
    <source>
        <dbReference type="EMBL" id="KXK60221.1"/>
    </source>
</evidence>
<dbReference type="Proteomes" id="UP000070620">
    <property type="component" value="Unassembled WGS sequence"/>
</dbReference>
<evidence type="ECO:0000313" key="3">
    <source>
        <dbReference type="Proteomes" id="UP000070620"/>
    </source>
</evidence>
<sequence length="135" mass="13290">MYIHTPPAATSTPSVASPRAVDPPPPSGPAAADPPGPTAVGVGPAPAVGCAVDGTDPSGGTSAVSAATRSITPWPYWSSRPGGPLSTAVAVNRCTTSLAGSDGYFARINATAPATIAVASDVPVPLRYFPPDEVL</sequence>
<feature type="compositionally biased region" description="Low complexity" evidence="1">
    <location>
        <begin position="38"/>
        <end position="54"/>
    </location>
</feature>
<feature type="region of interest" description="Disordered" evidence="1">
    <location>
        <begin position="1"/>
        <end position="66"/>
    </location>
</feature>
<dbReference type="EMBL" id="LRQV01000079">
    <property type="protein sequence ID" value="KXK60221.1"/>
    <property type="molecule type" value="Genomic_DNA"/>
</dbReference>
<evidence type="ECO:0000256" key="1">
    <source>
        <dbReference type="SAM" id="MobiDB-lite"/>
    </source>
</evidence>
<proteinExistence type="predicted"/>
<comment type="caution">
    <text evidence="2">The sequence shown here is derived from an EMBL/GenBank/DDBJ whole genome shotgun (WGS) entry which is preliminary data.</text>
</comment>
<keyword evidence="3" id="KW-1185">Reference proteome</keyword>
<feature type="compositionally biased region" description="Pro residues" evidence="1">
    <location>
        <begin position="21"/>
        <end position="37"/>
    </location>
</feature>
<protein>
    <submittedName>
        <fullName evidence="2">Uncharacterized protein</fullName>
    </submittedName>
</protein>
<name>A0A136PPB4_9ACTN</name>
<accession>A0A136PPB4</accession>
<gene>
    <name evidence="2" type="ORF">AWW66_19980</name>
</gene>
<dbReference type="AlphaFoldDB" id="A0A136PPB4"/>
<organism evidence="2 3">
    <name type="scientific">Micromonospora rosaria</name>
    <dbReference type="NCBI Taxonomy" id="47874"/>
    <lineage>
        <taxon>Bacteria</taxon>
        <taxon>Bacillati</taxon>
        <taxon>Actinomycetota</taxon>
        <taxon>Actinomycetes</taxon>
        <taxon>Micromonosporales</taxon>
        <taxon>Micromonosporaceae</taxon>
        <taxon>Micromonospora</taxon>
    </lineage>
</organism>
<reference evidence="2 3" key="1">
    <citation type="submission" date="2016-01" db="EMBL/GenBank/DDBJ databases">
        <title>Whole genome sequence and analysis of Micromonospora rosaria DSM 803, which can produce antibacterial substance rosamicin.</title>
        <authorList>
            <person name="Yang H."/>
            <person name="He X."/>
            <person name="Zhu D."/>
        </authorList>
    </citation>
    <scope>NUCLEOTIDE SEQUENCE [LARGE SCALE GENOMIC DNA]</scope>
    <source>
        <strain evidence="2 3">DSM 803</strain>
    </source>
</reference>